<dbReference type="PANTHER" id="PTHR46233">
    <property type="entry name" value="HYDROXYACYLGLUTATHIONE HYDROLASE GLOC"/>
    <property type="match status" value="1"/>
</dbReference>
<reference evidence="7 8" key="1">
    <citation type="journal article" date="2016" name="Environ. Microbiol.">
        <title>Genomic resolution of a cold subsurface aquifer community provides metabolic insights for novel microbes adapted to high CO concentrations.</title>
        <authorList>
            <person name="Probst A.J."/>
            <person name="Castelle C.J."/>
            <person name="Singh A."/>
            <person name="Brown C.T."/>
            <person name="Anantharaman K."/>
            <person name="Sharon I."/>
            <person name="Hug L.A."/>
            <person name="Burstein D."/>
            <person name="Emerson J.B."/>
            <person name="Thomas B.C."/>
            <person name="Banfield J.F."/>
        </authorList>
    </citation>
    <scope>NUCLEOTIDE SEQUENCE [LARGE SCALE GENOMIC DNA]</scope>
    <source>
        <strain evidence="7">CG2_30_54_11</strain>
    </source>
</reference>
<evidence type="ECO:0000259" key="6">
    <source>
        <dbReference type="SMART" id="SM00849"/>
    </source>
</evidence>
<gene>
    <name evidence="7" type="ORF">AUK40_02070</name>
</gene>
<keyword evidence="4" id="KW-0862">Zinc</keyword>
<proteinExistence type="predicted"/>
<keyword evidence="2" id="KW-0479">Metal-binding</keyword>
<dbReference type="AlphaFoldDB" id="A0A1J5ILP0"/>
<dbReference type="PANTHER" id="PTHR46233:SF3">
    <property type="entry name" value="HYDROXYACYLGLUTATHIONE HYDROLASE GLOC"/>
    <property type="match status" value="1"/>
</dbReference>
<evidence type="ECO:0000256" key="3">
    <source>
        <dbReference type="ARBA" id="ARBA00022801"/>
    </source>
</evidence>
<evidence type="ECO:0000256" key="2">
    <source>
        <dbReference type="ARBA" id="ARBA00022723"/>
    </source>
</evidence>
<dbReference type="GO" id="GO:0016787">
    <property type="term" value="F:hydrolase activity"/>
    <property type="evidence" value="ECO:0007669"/>
    <property type="project" value="UniProtKB-KW"/>
</dbReference>
<sequence length="205" mass="22416">MNRYDLTTLVLGPVSTNCYLLTAQDSKEAYLIDPADDADLILKVLKRTDCTRVSILLTHAHFDHVGAAQGIQKALGATVYLHPDDEDLLLGRIAGIPYVPPPAAYHLIKPSQTWMFSGSKITCLPTPGHTPGSVCYRFDNVLFSGDTLFKDSIGRTDLPGGSPSAMQISLQKLLSIGEDCRIYPGHGEPTSLQQERNQNPYLMTT</sequence>
<dbReference type="Proteomes" id="UP000183245">
    <property type="component" value="Unassembled WGS sequence"/>
</dbReference>
<feature type="domain" description="Metallo-beta-lactamase" evidence="6">
    <location>
        <begin position="15"/>
        <end position="186"/>
    </location>
</feature>
<dbReference type="InterPro" id="IPR051453">
    <property type="entry name" value="MBL_Glyoxalase_II"/>
</dbReference>
<dbReference type="InterPro" id="IPR001279">
    <property type="entry name" value="Metallo-B-lactamas"/>
</dbReference>
<evidence type="ECO:0000256" key="5">
    <source>
        <dbReference type="SAM" id="MobiDB-lite"/>
    </source>
</evidence>
<dbReference type="CDD" id="cd06262">
    <property type="entry name" value="metallo-hydrolase-like_MBL-fold"/>
    <property type="match status" value="1"/>
</dbReference>
<feature type="compositionally biased region" description="Polar residues" evidence="5">
    <location>
        <begin position="190"/>
        <end position="205"/>
    </location>
</feature>
<name>A0A1J5ILP0_9BACT</name>
<feature type="region of interest" description="Disordered" evidence="5">
    <location>
        <begin position="185"/>
        <end position="205"/>
    </location>
</feature>
<comment type="caution">
    <text evidence="7">The sequence shown here is derived from an EMBL/GenBank/DDBJ whole genome shotgun (WGS) entry which is preliminary data.</text>
</comment>
<dbReference type="SMART" id="SM00849">
    <property type="entry name" value="Lactamase_B"/>
    <property type="match status" value="1"/>
</dbReference>
<evidence type="ECO:0000313" key="8">
    <source>
        <dbReference type="Proteomes" id="UP000183245"/>
    </source>
</evidence>
<evidence type="ECO:0000256" key="4">
    <source>
        <dbReference type="ARBA" id="ARBA00022833"/>
    </source>
</evidence>
<dbReference type="Gene3D" id="3.60.15.10">
    <property type="entry name" value="Ribonuclease Z/Hydroxyacylglutathione hydrolase-like"/>
    <property type="match status" value="1"/>
</dbReference>
<accession>A0A1J5ILP0</accession>
<comment type="cofactor">
    <cofactor evidence="1">
        <name>Zn(2+)</name>
        <dbReference type="ChEBI" id="CHEBI:29105"/>
    </cofactor>
</comment>
<dbReference type="STRING" id="1817892.AUK40_02070"/>
<dbReference type="InterPro" id="IPR036866">
    <property type="entry name" value="RibonucZ/Hydroxyglut_hydro"/>
</dbReference>
<evidence type="ECO:0000256" key="1">
    <source>
        <dbReference type="ARBA" id="ARBA00001947"/>
    </source>
</evidence>
<dbReference type="EMBL" id="MNZT01000039">
    <property type="protein sequence ID" value="OIP98061.1"/>
    <property type="molecule type" value="Genomic_DNA"/>
</dbReference>
<evidence type="ECO:0000313" key="7">
    <source>
        <dbReference type="EMBL" id="OIP98061.1"/>
    </source>
</evidence>
<organism evidence="7 8">
    <name type="scientific">Candidatus Wirthbacteria bacterium CG2_30_54_11</name>
    <dbReference type="NCBI Taxonomy" id="1817892"/>
    <lineage>
        <taxon>Bacteria</taxon>
        <taxon>Candidatus Wirthbacteria</taxon>
    </lineage>
</organism>
<keyword evidence="3" id="KW-0378">Hydrolase</keyword>
<dbReference type="SUPFAM" id="SSF56281">
    <property type="entry name" value="Metallo-hydrolase/oxidoreductase"/>
    <property type="match status" value="1"/>
</dbReference>
<protein>
    <recommendedName>
        <fullName evidence="6">Metallo-beta-lactamase domain-containing protein</fullName>
    </recommendedName>
</protein>
<dbReference type="GO" id="GO:0046872">
    <property type="term" value="F:metal ion binding"/>
    <property type="evidence" value="ECO:0007669"/>
    <property type="project" value="UniProtKB-KW"/>
</dbReference>
<dbReference type="Pfam" id="PF00753">
    <property type="entry name" value="Lactamase_B"/>
    <property type="match status" value="1"/>
</dbReference>